<feature type="region of interest" description="Disordered" evidence="1">
    <location>
        <begin position="121"/>
        <end position="158"/>
    </location>
</feature>
<evidence type="ECO:0000256" key="1">
    <source>
        <dbReference type="SAM" id="MobiDB-lite"/>
    </source>
</evidence>
<gene>
    <name evidence="2" type="ORF">HPB52_008013</name>
</gene>
<dbReference type="GO" id="GO:0005737">
    <property type="term" value="C:cytoplasm"/>
    <property type="evidence" value="ECO:0007669"/>
    <property type="project" value="TreeGrafter"/>
</dbReference>
<dbReference type="GO" id="GO:0007141">
    <property type="term" value="P:male meiosis I"/>
    <property type="evidence" value="ECO:0007669"/>
    <property type="project" value="TreeGrafter"/>
</dbReference>
<keyword evidence="3" id="KW-1185">Reference proteome</keyword>
<name>A0A9D4SVU4_RHISA</name>
<feature type="region of interest" description="Disordered" evidence="1">
    <location>
        <begin position="1"/>
        <end position="23"/>
    </location>
</feature>
<protein>
    <submittedName>
        <fullName evidence="2">Uncharacterized protein</fullName>
    </submittedName>
</protein>
<feature type="region of interest" description="Disordered" evidence="1">
    <location>
        <begin position="300"/>
        <end position="322"/>
    </location>
</feature>
<sequence length="454" mass="48337">MSQFGRQQSGGDGTSCMGRPPSEGVVALDDMVARLVDDDQGMPYQQVARGLLTTRHGGGGGGGHYEASTGHGLSLADLGNGNVSCSREGSSDVNGPDFSSLALACASEAFTQDALSYLSSLGGGGHQSSSSVSDASQHQHNVPSDPSPRGFGGGTGNCGGSLTASAAHEYRQRQQLLQHLLTTTGGYPTLPQHMAAVAAAAREQQHFPYSPPSTTDSRWIISTSPPLAPPATTAAAVLASCRASLFPVWMALWKQQHGYLGTAGCLQGTPPDDSASRGCRRCRRAAGQLLWTQVTATEAELARQNPGKRVSSANNIPVPRLPPNPSRVDRLIVDQLREHAKVLTLVAKMEQLRGAEMHPDVYASIEHWLETLRVVQACRRDEMMHQTHRHHRHLLNPPARFQDDTDVLALAHSIQQLSQASRRARTALWCALITTLLVPPNSTPLPATVSSSSA</sequence>
<reference evidence="2" key="1">
    <citation type="journal article" date="2020" name="Cell">
        <title>Large-Scale Comparative Analyses of Tick Genomes Elucidate Their Genetic Diversity and Vector Capacities.</title>
        <authorList>
            <consortium name="Tick Genome and Microbiome Consortium (TIGMIC)"/>
            <person name="Jia N."/>
            <person name="Wang J."/>
            <person name="Shi W."/>
            <person name="Du L."/>
            <person name="Sun Y."/>
            <person name="Zhan W."/>
            <person name="Jiang J.F."/>
            <person name="Wang Q."/>
            <person name="Zhang B."/>
            <person name="Ji P."/>
            <person name="Bell-Sakyi L."/>
            <person name="Cui X.M."/>
            <person name="Yuan T.T."/>
            <person name="Jiang B.G."/>
            <person name="Yang W.F."/>
            <person name="Lam T.T."/>
            <person name="Chang Q.C."/>
            <person name="Ding S.J."/>
            <person name="Wang X.J."/>
            <person name="Zhu J.G."/>
            <person name="Ruan X.D."/>
            <person name="Zhao L."/>
            <person name="Wei J.T."/>
            <person name="Ye R.Z."/>
            <person name="Que T.C."/>
            <person name="Du C.H."/>
            <person name="Zhou Y.H."/>
            <person name="Cheng J.X."/>
            <person name="Dai P.F."/>
            <person name="Guo W.B."/>
            <person name="Han X.H."/>
            <person name="Huang E.J."/>
            <person name="Li L.F."/>
            <person name="Wei W."/>
            <person name="Gao Y.C."/>
            <person name="Liu J.Z."/>
            <person name="Shao H.Z."/>
            <person name="Wang X."/>
            <person name="Wang C.C."/>
            <person name="Yang T.C."/>
            <person name="Huo Q.B."/>
            <person name="Li W."/>
            <person name="Chen H.Y."/>
            <person name="Chen S.E."/>
            <person name="Zhou L.G."/>
            <person name="Ni X.B."/>
            <person name="Tian J.H."/>
            <person name="Sheng Y."/>
            <person name="Liu T."/>
            <person name="Pan Y.S."/>
            <person name="Xia L.Y."/>
            <person name="Li J."/>
            <person name="Zhao F."/>
            <person name="Cao W.C."/>
        </authorList>
    </citation>
    <scope>NUCLEOTIDE SEQUENCE</scope>
    <source>
        <strain evidence="2">Rsan-2018</strain>
    </source>
</reference>
<dbReference type="PANTHER" id="PTHR33861:SF5">
    <property type="entry name" value="GAMMA-TUBULIN COMPLEX COMPONENT"/>
    <property type="match status" value="1"/>
</dbReference>
<comment type="caution">
    <text evidence="2">The sequence shown here is derived from an EMBL/GenBank/DDBJ whole genome shotgun (WGS) entry which is preliminary data.</text>
</comment>
<dbReference type="GO" id="GO:0007144">
    <property type="term" value="P:female meiosis I"/>
    <property type="evidence" value="ECO:0007669"/>
    <property type="project" value="TreeGrafter"/>
</dbReference>
<dbReference type="GO" id="GO:0048255">
    <property type="term" value="P:mRNA stabilization"/>
    <property type="evidence" value="ECO:0007669"/>
    <property type="project" value="TreeGrafter"/>
</dbReference>
<proteinExistence type="predicted"/>
<feature type="compositionally biased region" description="Low complexity" evidence="1">
    <location>
        <begin position="127"/>
        <end position="140"/>
    </location>
</feature>
<organism evidence="2 3">
    <name type="scientific">Rhipicephalus sanguineus</name>
    <name type="common">Brown dog tick</name>
    <name type="synonym">Ixodes sanguineus</name>
    <dbReference type="NCBI Taxonomy" id="34632"/>
    <lineage>
        <taxon>Eukaryota</taxon>
        <taxon>Metazoa</taxon>
        <taxon>Ecdysozoa</taxon>
        <taxon>Arthropoda</taxon>
        <taxon>Chelicerata</taxon>
        <taxon>Arachnida</taxon>
        <taxon>Acari</taxon>
        <taxon>Parasitiformes</taxon>
        <taxon>Ixodida</taxon>
        <taxon>Ixodoidea</taxon>
        <taxon>Ixodidae</taxon>
        <taxon>Rhipicephalinae</taxon>
        <taxon>Rhipicephalus</taxon>
        <taxon>Rhipicephalus</taxon>
    </lineage>
</organism>
<dbReference type="Proteomes" id="UP000821837">
    <property type="component" value="Chromosome 5"/>
</dbReference>
<dbReference type="EMBL" id="JABSTV010001251">
    <property type="protein sequence ID" value="KAH7951340.1"/>
    <property type="molecule type" value="Genomic_DNA"/>
</dbReference>
<dbReference type="InterPro" id="IPR027963">
    <property type="entry name" value="MEIOC"/>
</dbReference>
<evidence type="ECO:0000313" key="2">
    <source>
        <dbReference type="EMBL" id="KAH7951340.1"/>
    </source>
</evidence>
<dbReference type="AlphaFoldDB" id="A0A9D4SVU4"/>
<dbReference type="Pfam" id="PF15189">
    <property type="entry name" value="MEIOC"/>
    <property type="match status" value="1"/>
</dbReference>
<dbReference type="GO" id="GO:0005634">
    <property type="term" value="C:nucleus"/>
    <property type="evidence" value="ECO:0007669"/>
    <property type="project" value="TreeGrafter"/>
</dbReference>
<reference evidence="2" key="2">
    <citation type="submission" date="2021-09" db="EMBL/GenBank/DDBJ databases">
        <authorList>
            <person name="Jia N."/>
            <person name="Wang J."/>
            <person name="Shi W."/>
            <person name="Du L."/>
            <person name="Sun Y."/>
            <person name="Zhan W."/>
            <person name="Jiang J."/>
            <person name="Wang Q."/>
            <person name="Zhang B."/>
            <person name="Ji P."/>
            <person name="Sakyi L.B."/>
            <person name="Cui X."/>
            <person name="Yuan T."/>
            <person name="Jiang B."/>
            <person name="Yang W."/>
            <person name="Lam T.T.-Y."/>
            <person name="Chang Q."/>
            <person name="Ding S."/>
            <person name="Wang X."/>
            <person name="Zhu J."/>
            <person name="Ruan X."/>
            <person name="Zhao L."/>
            <person name="Wei J."/>
            <person name="Que T."/>
            <person name="Du C."/>
            <person name="Cheng J."/>
            <person name="Dai P."/>
            <person name="Han X."/>
            <person name="Huang E."/>
            <person name="Gao Y."/>
            <person name="Liu J."/>
            <person name="Shao H."/>
            <person name="Ye R."/>
            <person name="Li L."/>
            <person name="Wei W."/>
            <person name="Wang X."/>
            <person name="Wang C."/>
            <person name="Huo Q."/>
            <person name="Li W."/>
            <person name="Guo W."/>
            <person name="Chen H."/>
            <person name="Chen S."/>
            <person name="Zhou L."/>
            <person name="Zhou L."/>
            <person name="Ni X."/>
            <person name="Tian J."/>
            <person name="Zhou Y."/>
            <person name="Sheng Y."/>
            <person name="Liu T."/>
            <person name="Pan Y."/>
            <person name="Xia L."/>
            <person name="Li J."/>
            <person name="Zhao F."/>
            <person name="Cao W."/>
        </authorList>
    </citation>
    <scope>NUCLEOTIDE SEQUENCE</scope>
    <source>
        <strain evidence="2">Rsan-2018</strain>
        <tissue evidence="2">Larvae</tissue>
    </source>
</reference>
<evidence type="ECO:0000313" key="3">
    <source>
        <dbReference type="Proteomes" id="UP000821837"/>
    </source>
</evidence>
<dbReference type="PANTHER" id="PTHR33861">
    <property type="entry name" value="PROTEIN CBG18333"/>
    <property type="match status" value="1"/>
</dbReference>
<accession>A0A9D4SVU4</accession>